<dbReference type="PANTHER" id="PTHR30582:SF2">
    <property type="entry name" value="L,D-TRANSPEPTIDASE YCIB-RELATED"/>
    <property type="match status" value="1"/>
</dbReference>
<dbReference type="GO" id="GO:0008360">
    <property type="term" value="P:regulation of cell shape"/>
    <property type="evidence" value="ECO:0007669"/>
    <property type="project" value="UniProtKB-UniRule"/>
</dbReference>
<dbReference type="RefSeq" id="WP_167038720.1">
    <property type="nucleotide sequence ID" value="NZ_BAAANA010000001.1"/>
</dbReference>
<dbReference type="UniPathway" id="UPA00219"/>
<dbReference type="CDD" id="cd16913">
    <property type="entry name" value="YkuD_like"/>
    <property type="match status" value="1"/>
</dbReference>
<evidence type="ECO:0000256" key="1">
    <source>
        <dbReference type="ARBA" id="ARBA00004752"/>
    </source>
</evidence>
<name>A0A7Y2Q2T6_9MICO</name>
<evidence type="ECO:0000256" key="2">
    <source>
        <dbReference type="ARBA" id="ARBA00022679"/>
    </source>
</evidence>
<dbReference type="Pfam" id="PF03734">
    <property type="entry name" value="YkuD"/>
    <property type="match status" value="1"/>
</dbReference>
<dbReference type="InterPro" id="IPR022029">
    <property type="entry name" value="YoaR-like_PG-bd"/>
</dbReference>
<keyword evidence="4 6" id="KW-0573">Peptidoglycan synthesis</keyword>
<proteinExistence type="predicted"/>
<feature type="domain" description="L,D-TPase catalytic" evidence="9">
    <location>
        <begin position="373"/>
        <end position="496"/>
    </location>
</feature>
<reference evidence="10 11" key="1">
    <citation type="submission" date="2020-05" db="EMBL/GenBank/DDBJ databases">
        <title>MicrobeNet Type strains.</title>
        <authorList>
            <person name="Nicholson A.C."/>
        </authorList>
    </citation>
    <scope>NUCLEOTIDE SEQUENCE [LARGE SCALE GENOMIC DNA]</scope>
    <source>
        <strain evidence="10 11">JCM 14282</strain>
    </source>
</reference>
<evidence type="ECO:0000256" key="7">
    <source>
        <dbReference type="SAM" id="MobiDB-lite"/>
    </source>
</evidence>
<feature type="region of interest" description="Disordered" evidence="7">
    <location>
        <begin position="1"/>
        <end position="25"/>
    </location>
</feature>
<dbReference type="InterPro" id="IPR038063">
    <property type="entry name" value="Transpep_catalytic_dom"/>
</dbReference>
<dbReference type="GO" id="GO:0071555">
    <property type="term" value="P:cell wall organization"/>
    <property type="evidence" value="ECO:0007669"/>
    <property type="project" value="UniProtKB-UniRule"/>
</dbReference>
<keyword evidence="8" id="KW-0472">Membrane</keyword>
<dbReference type="Gene3D" id="2.40.440.10">
    <property type="entry name" value="L,D-transpeptidase catalytic domain-like"/>
    <property type="match status" value="1"/>
</dbReference>
<evidence type="ECO:0000313" key="10">
    <source>
        <dbReference type="EMBL" id="NNH05335.1"/>
    </source>
</evidence>
<keyword evidence="5 6" id="KW-0961">Cell wall biogenesis/degradation</keyword>
<keyword evidence="8" id="KW-0812">Transmembrane</keyword>
<evidence type="ECO:0000256" key="3">
    <source>
        <dbReference type="ARBA" id="ARBA00022960"/>
    </source>
</evidence>
<dbReference type="SUPFAM" id="SSF141523">
    <property type="entry name" value="L,D-transpeptidase catalytic domain-like"/>
    <property type="match status" value="1"/>
</dbReference>
<keyword evidence="8" id="KW-1133">Transmembrane helix</keyword>
<evidence type="ECO:0000256" key="5">
    <source>
        <dbReference type="ARBA" id="ARBA00023316"/>
    </source>
</evidence>
<sequence length="497" mass="51257">MTDLATRPGADDASTEGGDADTTAVIAESADAAAPAVEWAPAEPAPKKRRLWLWIGVPAGLAVAGLVASSLILIAPGTAVAGVPVGGLTAGAAADALASRFAATTIVLSGEGGDAELTAADLSASIDARSLADEAFADHPMWNVGAWNADPADAVVSIDPAKATAALRKAAPGLYADPVDAAVSFDPATASYVTTPSVEGIGVDVEAVRAALQRAFAAGESSVEFDVVQAPVAPETPTAVADATVATLNKILDSAGFYVGTERTVPIDRATAASWITVSPAEHGTFEITADASKIQPVVDGLPGAVDRAPVDSTVITNASGSVLSTPTVGVTGRTLESTAGIANAYAKQLAEGTGVFQLPVKEVAFATTSLARLLEVDLSEQRLYLKENGNVVDSWPISSGVGNTPTYTGHYTIGYKTTVQTMSGYNRDAEGNITGTYSTPNVKWPMYFNGGQAFHGVYWHNNFGNRMSHGCVGMPEWRAKQIYDWAPKGADVWIHQ</sequence>
<accession>A0A7Y2Q2T6</accession>
<evidence type="ECO:0000256" key="4">
    <source>
        <dbReference type="ARBA" id="ARBA00022984"/>
    </source>
</evidence>
<dbReference type="GO" id="GO:0018104">
    <property type="term" value="P:peptidoglycan-protein cross-linking"/>
    <property type="evidence" value="ECO:0007669"/>
    <property type="project" value="TreeGrafter"/>
</dbReference>
<dbReference type="GO" id="GO:0071972">
    <property type="term" value="F:peptidoglycan L,D-transpeptidase activity"/>
    <property type="evidence" value="ECO:0007669"/>
    <property type="project" value="TreeGrafter"/>
</dbReference>
<gene>
    <name evidence="10" type="ORF">HLA99_15930</name>
</gene>
<keyword evidence="2" id="KW-0808">Transferase</keyword>
<keyword evidence="3 6" id="KW-0133">Cell shape</keyword>
<feature type="active site" description="Nucleophile" evidence="6">
    <location>
        <position position="472"/>
    </location>
</feature>
<dbReference type="GO" id="GO:0016740">
    <property type="term" value="F:transferase activity"/>
    <property type="evidence" value="ECO:0007669"/>
    <property type="project" value="UniProtKB-KW"/>
</dbReference>
<comment type="pathway">
    <text evidence="1 6">Cell wall biogenesis; peptidoglycan biosynthesis.</text>
</comment>
<protein>
    <submittedName>
        <fullName evidence="10">L,D-transpeptidase family protein</fullName>
    </submittedName>
</protein>
<evidence type="ECO:0000256" key="6">
    <source>
        <dbReference type="PROSITE-ProRule" id="PRU01373"/>
    </source>
</evidence>
<dbReference type="GO" id="GO:0005576">
    <property type="term" value="C:extracellular region"/>
    <property type="evidence" value="ECO:0007669"/>
    <property type="project" value="TreeGrafter"/>
</dbReference>
<organism evidence="10 11">
    <name type="scientific">Microbacterium ulmi</name>
    <dbReference type="NCBI Taxonomy" id="179095"/>
    <lineage>
        <taxon>Bacteria</taxon>
        <taxon>Bacillati</taxon>
        <taxon>Actinomycetota</taxon>
        <taxon>Actinomycetes</taxon>
        <taxon>Micrococcales</taxon>
        <taxon>Microbacteriaceae</taxon>
        <taxon>Microbacterium</taxon>
    </lineage>
</organism>
<dbReference type="Proteomes" id="UP000543598">
    <property type="component" value="Unassembled WGS sequence"/>
</dbReference>
<keyword evidence="11" id="KW-1185">Reference proteome</keyword>
<evidence type="ECO:0000259" key="9">
    <source>
        <dbReference type="PROSITE" id="PS52029"/>
    </source>
</evidence>
<evidence type="ECO:0000256" key="8">
    <source>
        <dbReference type="SAM" id="Phobius"/>
    </source>
</evidence>
<feature type="transmembrane region" description="Helical" evidence="8">
    <location>
        <begin position="51"/>
        <end position="75"/>
    </location>
</feature>
<dbReference type="PROSITE" id="PS52029">
    <property type="entry name" value="LD_TPASE"/>
    <property type="match status" value="1"/>
</dbReference>
<comment type="caution">
    <text evidence="10">The sequence shown here is derived from an EMBL/GenBank/DDBJ whole genome shotgun (WGS) entry which is preliminary data.</text>
</comment>
<evidence type="ECO:0000313" key="11">
    <source>
        <dbReference type="Proteomes" id="UP000543598"/>
    </source>
</evidence>
<dbReference type="EMBL" id="JABEMB010000042">
    <property type="protein sequence ID" value="NNH05335.1"/>
    <property type="molecule type" value="Genomic_DNA"/>
</dbReference>
<dbReference type="Pfam" id="PF12229">
    <property type="entry name" value="PG_binding_4"/>
    <property type="match status" value="1"/>
</dbReference>
<dbReference type="InterPro" id="IPR050979">
    <property type="entry name" value="LD-transpeptidase"/>
</dbReference>
<dbReference type="InterPro" id="IPR005490">
    <property type="entry name" value="LD_TPept_cat_dom"/>
</dbReference>
<feature type="active site" description="Proton donor/acceptor" evidence="6">
    <location>
        <position position="456"/>
    </location>
</feature>
<dbReference type="AlphaFoldDB" id="A0A7Y2Q2T6"/>
<dbReference type="PANTHER" id="PTHR30582">
    <property type="entry name" value="L,D-TRANSPEPTIDASE"/>
    <property type="match status" value="1"/>
</dbReference>